<reference evidence="2 3" key="1">
    <citation type="journal article" date="2013" name="Nat. Commun.">
        <title>Genome analysis reveals insights into physiology and longevity of the Brandt's bat Myotis brandtii.</title>
        <authorList>
            <person name="Seim I."/>
            <person name="Fang X."/>
            <person name="Xiong Z."/>
            <person name="Lobanov A.V."/>
            <person name="Huang Z."/>
            <person name="Ma S."/>
            <person name="Feng Y."/>
            <person name="Turanov A.A."/>
            <person name="Zhu Y."/>
            <person name="Lenz T.L."/>
            <person name="Gerashchenko M.V."/>
            <person name="Fan D."/>
            <person name="Hee Yim S."/>
            <person name="Yao X."/>
            <person name="Jordan D."/>
            <person name="Xiong Y."/>
            <person name="Ma Y."/>
            <person name="Lyapunov A.N."/>
            <person name="Chen G."/>
            <person name="Kulakova O.I."/>
            <person name="Sun Y."/>
            <person name="Lee S.G."/>
            <person name="Bronson R.T."/>
            <person name="Moskalev A.A."/>
            <person name="Sunyaev S.R."/>
            <person name="Zhang G."/>
            <person name="Krogh A."/>
            <person name="Wang J."/>
            <person name="Gladyshev V.N."/>
        </authorList>
    </citation>
    <scope>NUCLEOTIDE SEQUENCE [LARGE SCALE GENOMIC DNA]</scope>
</reference>
<organism evidence="2 3">
    <name type="scientific">Myotis brandtii</name>
    <name type="common">Brandt's bat</name>
    <dbReference type="NCBI Taxonomy" id="109478"/>
    <lineage>
        <taxon>Eukaryota</taxon>
        <taxon>Metazoa</taxon>
        <taxon>Chordata</taxon>
        <taxon>Craniata</taxon>
        <taxon>Vertebrata</taxon>
        <taxon>Euteleostomi</taxon>
        <taxon>Mammalia</taxon>
        <taxon>Eutheria</taxon>
        <taxon>Laurasiatheria</taxon>
        <taxon>Chiroptera</taxon>
        <taxon>Yangochiroptera</taxon>
        <taxon>Vespertilionidae</taxon>
        <taxon>Myotis</taxon>
    </lineage>
</organism>
<keyword evidence="3" id="KW-1185">Reference proteome</keyword>
<feature type="compositionally biased region" description="Basic residues" evidence="1">
    <location>
        <begin position="1"/>
        <end position="14"/>
    </location>
</feature>
<gene>
    <name evidence="2" type="ORF">D623_10023097</name>
</gene>
<evidence type="ECO:0000313" key="3">
    <source>
        <dbReference type="Proteomes" id="UP000052978"/>
    </source>
</evidence>
<evidence type="ECO:0000313" key="2">
    <source>
        <dbReference type="EMBL" id="EPQ09612.1"/>
    </source>
</evidence>
<proteinExistence type="predicted"/>
<protein>
    <submittedName>
        <fullName evidence="2">Uncharacterized protein</fullName>
    </submittedName>
</protein>
<accession>S7PMR1</accession>
<sequence>MLAKPVPKKPRKAKALSAHRPLASKANRRYFTRATDEAPKDTSQLLSSSGIFWLLRDMQKISKAATRQKAKTKGESEALGTIKLANWPLSNWELATF</sequence>
<feature type="region of interest" description="Disordered" evidence="1">
    <location>
        <begin position="1"/>
        <end position="29"/>
    </location>
</feature>
<dbReference type="AlphaFoldDB" id="S7PMR1"/>
<name>S7PMR1_MYOBR</name>
<dbReference type="EMBL" id="KE162789">
    <property type="protein sequence ID" value="EPQ09612.1"/>
    <property type="molecule type" value="Genomic_DNA"/>
</dbReference>
<dbReference type="Proteomes" id="UP000052978">
    <property type="component" value="Unassembled WGS sequence"/>
</dbReference>
<evidence type="ECO:0000256" key="1">
    <source>
        <dbReference type="SAM" id="MobiDB-lite"/>
    </source>
</evidence>